<dbReference type="AlphaFoldDB" id="A0A1H1KZ69"/>
<feature type="transmembrane region" description="Helical" evidence="1">
    <location>
        <begin position="35"/>
        <end position="58"/>
    </location>
</feature>
<dbReference type="Proteomes" id="UP000198858">
    <property type="component" value="Chromosome I"/>
</dbReference>
<proteinExistence type="predicted"/>
<keyword evidence="3" id="KW-1185">Reference proteome</keyword>
<gene>
    <name evidence="2" type="ORF">SAMN04488552_0424</name>
</gene>
<keyword evidence="1" id="KW-0812">Transmembrane</keyword>
<evidence type="ECO:0000313" key="2">
    <source>
        <dbReference type="EMBL" id="SDR67651.1"/>
    </source>
</evidence>
<evidence type="ECO:0000256" key="1">
    <source>
        <dbReference type="SAM" id="Phobius"/>
    </source>
</evidence>
<dbReference type="STRING" id="1250231.SAMN04488552_0424"/>
<accession>A0A1H1KZ69</accession>
<sequence length="84" mass="9742">MQIFYLPNRIALGLEIIVIQSEFSNESTQTKLERFLLLFFVLLSCTSLILLVIARFHYFYISHNGDYSVDPFLECVFDPSTGRS</sequence>
<dbReference type="EMBL" id="LT629745">
    <property type="protein sequence ID" value="SDR67651.1"/>
    <property type="molecule type" value="Genomic_DNA"/>
</dbReference>
<keyword evidence="1" id="KW-1133">Transmembrane helix</keyword>
<evidence type="ECO:0000313" key="3">
    <source>
        <dbReference type="Proteomes" id="UP000198858"/>
    </source>
</evidence>
<name>A0A1H1KZ69_9FLAO</name>
<keyword evidence="1" id="KW-0472">Membrane</keyword>
<protein>
    <submittedName>
        <fullName evidence="2">Uncharacterized protein</fullName>
    </submittedName>
</protein>
<reference evidence="2 3" key="1">
    <citation type="submission" date="2016-10" db="EMBL/GenBank/DDBJ databases">
        <authorList>
            <person name="Varghese N."/>
            <person name="Submissions S."/>
        </authorList>
    </citation>
    <scope>NUCLEOTIDE SEQUENCE [LARGE SCALE GENOMIC DNA]</scope>
    <source>
        <strain evidence="2 3">Mar_2010_102</strain>
    </source>
</reference>
<organism evidence="2 3">
    <name type="scientific">Christiangramia echinicola</name>
    <dbReference type="NCBI Taxonomy" id="279359"/>
    <lineage>
        <taxon>Bacteria</taxon>
        <taxon>Pseudomonadati</taxon>
        <taxon>Bacteroidota</taxon>
        <taxon>Flavobacteriia</taxon>
        <taxon>Flavobacteriales</taxon>
        <taxon>Flavobacteriaceae</taxon>
        <taxon>Christiangramia</taxon>
    </lineage>
</organism>